<keyword evidence="1" id="KW-0812">Transmembrane</keyword>
<organism evidence="2 3">
    <name type="scientific">Candidatus Nealsonbacteria bacterium CG23_combo_of_CG06-09_8_20_14_all_38_19</name>
    <dbReference type="NCBI Taxonomy" id="1974721"/>
    <lineage>
        <taxon>Bacteria</taxon>
        <taxon>Candidatus Nealsoniibacteriota</taxon>
    </lineage>
</organism>
<dbReference type="Proteomes" id="UP000230273">
    <property type="component" value="Unassembled WGS sequence"/>
</dbReference>
<sequence>MRVFEFHFNPTAKEDLIFDSFCFEPENIYEKRLGSLYVAGLIKNATPQYSRFLDNLANVTKTKFYAFTAKSPEHSLRESLKEANKFLENLVKGGDVAWMGNINFAVFSLKDSELNFTKIGDIRILLLRQGDIFDIGKNLEFQEIEPYPLKVFSNIVSGKLTDNDKLLIATKEIFDFITAVPKSQKSAIVSKSILSEINSLDKFTEKNLKETFKKQEIDSKNISGLCLMLDLGALPEKIGKKPIVVEKESEKFSVVKTISQSLVLLKNFLLKIPAIVPKVLSFKKLNIKLPKAIHLPKIPKLNINLRLPFSKTIEQPKEKMELPRPRKDGVSLRASSFGGSIPDGGASRYSAAEMKTRISFNTSSFKNFFSKPYIRNNATLVGVFIFLLILGFLIFKMEGDKKLKEFQVALEKIEEKVSEAESFISTDQKKSFEILKQARQDILPLAQEDNSLKDKALALKDAIENDLLKINKYEKIDSPSLFFEFDSKEFIPQKMILLGENIYFYNPYANNIFQINQKGEKNIIKTEQRFSGTVPFGNSIAFFRKPDTIFLLADNQLNESFLLKIPYADFNFNNLVSFQSNLYFLDTKKGEIIKYPYPLNTGKDRPQIWLNAATEKITNAKSLTVDGSIWVLNDDNTIDRYYAGLFQENLKLDLFPFPKNFSKIYIWPALPYLYLLEPSQNRIIILSKQGEIIKQFQSPEFDALVDFAVSGDGKKIYLLNGLKVYQIEF</sequence>
<name>A0A2G9YW71_9BACT</name>
<protein>
    <submittedName>
        <fullName evidence="2">Uncharacterized protein</fullName>
    </submittedName>
</protein>
<evidence type="ECO:0000313" key="2">
    <source>
        <dbReference type="EMBL" id="PIP23485.1"/>
    </source>
</evidence>
<dbReference type="AlphaFoldDB" id="A0A2G9YW71"/>
<reference evidence="2 3" key="1">
    <citation type="submission" date="2017-09" db="EMBL/GenBank/DDBJ databases">
        <title>Depth-based differentiation of microbial function through sediment-hosted aquifers and enrichment of novel symbionts in the deep terrestrial subsurface.</title>
        <authorList>
            <person name="Probst A.J."/>
            <person name="Ladd B."/>
            <person name="Jarett J.K."/>
            <person name="Geller-Mcgrath D.E."/>
            <person name="Sieber C.M."/>
            <person name="Emerson J.B."/>
            <person name="Anantharaman K."/>
            <person name="Thomas B.C."/>
            <person name="Malmstrom R."/>
            <person name="Stieglmeier M."/>
            <person name="Klingl A."/>
            <person name="Woyke T."/>
            <person name="Ryan C.M."/>
            <person name="Banfield J.F."/>
        </authorList>
    </citation>
    <scope>NUCLEOTIDE SEQUENCE [LARGE SCALE GENOMIC DNA]</scope>
    <source>
        <strain evidence="2">CG23_combo_of_CG06-09_8_20_14_all_38_19</strain>
    </source>
</reference>
<keyword evidence="1" id="KW-0472">Membrane</keyword>
<evidence type="ECO:0000313" key="3">
    <source>
        <dbReference type="Proteomes" id="UP000230273"/>
    </source>
</evidence>
<dbReference type="SUPFAM" id="SSF101898">
    <property type="entry name" value="NHL repeat"/>
    <property type="match status" value="1"/>
</dbReference>
<comment type="caution">
    <text evidence="2">The sequence shown here is derived from an EMBL/GenBank/DDBJ whole genome shotgun (WGS) entry which is preliminary data.</text>
</comment>
<accession>A0A2G9YW71</accession>
<evidence type="ECO:0000256" key="1">
    <source>
        <dbReference type="SAM" id="Phobius"/>
    </source>
</evidence>
<gene>
    <name evidence="2" type="ORF">COX36_03080</name>
</gene>
<proteinExistence type="predicted"/>
<feature type="transmembrane region" description="Helical" evidence="1">
    <location>
        <begin position="378"/>
        <end position="395"/>
    </location>
</feature>
<keyword evidence="1" id="KW-1133">Transmembrane helix</keyword>
<dbReference type="EMBL" id="PCRP01000048">
    <property type="protein sequence ID" value="PIP23485.1"/>
    <property type="molecule type" value="Genomic_DNA"/>
</dbReference>